<dbReference type="RefSeq" id="WP_406644705.1">
    <property type="nucleotide sequence ID" value="NZ_CP123584.1"/>
</dbReference>
<dbReference type="Proteomes" id="UP001623232">
    <property type="component" value="Chromosome"/>
</dbReference>
<dbReference type="InterPro" id="IPR019734">
    <property type="entry name" value="TPR_rpt"/>
</dbReference>
<keyword evidence="3" id="KW-0472">Membrane</keyword>
<dbReference type="PANTHER" id="PTHR22550:SF14">
    <property type="entry name" value="VWFA DOMAIN-CONTAINING PROTEIN"/>
    <property type="match status" value="1"/>
</dbReference>
<feature type="transmembrane region" description="Helical" evidence="3">
    <location>
        <begin position="14"/>
        <end position="32"/>
    </location>
</feature>
<evidence type="ECO:0000259" key="4">
    <source>
        <dbReference type="Pfam" id="PF13519"/>
    </source>
</evidence>
<keyword evidence="1" id="KW-0802">TPR repeat</keyword>
<dbReference type="InterPro" id="IPR050768">
    <property type="entry name" value="UPF0353/GerABKA_families"/>
</dbReference>
<dbReference type="SMART" id="SM00028">
    <property type="entry name" value="TPR"/>
    <property type="match status" value="1"/>
</dbReference>
<dbReference type="InterPro" id="IPR011990">
    <property type="entry name" value="TPR-like_helical_dom_sf"/>
</dbReference>
<evidence type="ECO:0000256" key="1">
    <source>
        <dbReference type="PROSITE-ProRule" id="PRU00339"/>
    </source>
</evidence>
<reference evidence="5 6" key="1">
    <citation type="submission" date="2023-04" db="EMBL/GenBank/DDBJ databases">
        <title>Complete genome sequence of Alisedimentitalea scapharcae.</title>
        <authorList>
            <person name="Rong J.-C."/>
            <person name="Yi M.-L."/>
            <person name="Zhao Q."/>
        </authorList>
    </citation>
    <scope>NUCLEOTIDE SEQUENCE [LARGE SCALE GENOMIC DNA]</scope>
    <source>
        <strain evidence="5 6">KCTC 42119</strain>
    </source>
</reference>
<accession>A0ABZ2XQ36</accession>
<dbReference type="Gene3D" id="1.25.40.10">
    <property type="entry name" value="Tetratricopeptide repeat domain"/>
    <property type="match status" value="1"/>
</dbReference>
<dbReference type="PROSITE" id="PS50005">
    <property type="entry name" value="TPR"/>
    <property type="match status" value="1"/>
</dbReference>
<dbReference type="InterPro" id="IPR036465">
    <property type="entry name" value="vWFA_dom_sf"/>
</dbReference>
<evidence type="ECO:0000256" key="3">
    <source>
        <dbReference type="SAM" id="Phobius"/>
    </source>
</evidence>
<feature type="domain" description="VWFA" evidence="4">
    <location>
        <begin position="100"/>
        <end position="205"/>
    </location>
</feature>
<dbReference type="SUPFAM" id="SSF53300">
    <property type="entry name" value="vWA-like"/>
    <property type="match status" value="1"/>
</dbReference>
<gene>
    <name evidence="5" type="ORF">QEZ52_12590</name>
</gene>
<feature type="transmembrane region" description="Helical" evidence="3">
    <location>
        <begin position="64"/>
        <end position="86"/>
    </location>
</feature>
<sequence>MDAFLDSLAAFHVLRPYGLIALVPIAVLWWAIRRRNGRGREAPTGIAPHLARALTVGDTAKRQVFAIDGVAACLVLLTIAASGPTWSRVPNPLLAQTAPLVVVLKVSRSMEAPDLPPSRLDRAKFKILDLVERRAGARTALIAYSGTAHRVAPLTEDPNILGSMLEAITPKVMPREGDAAIDALALARDELAKSETPGAILFVLDDLNGADAAALGAPVEEGAAPVLFLVAAPQDTLPAALAQLPDSSVFVLTADDTDLNAIDRAAASAYRAALLGDERLDWDDRGWVFGWLAMPLVLLWFRRGWTMRWAVVLGALIASGAPTSSRADVIDWFFTPDQQGMMAWNYKEFAQAASLFTDPMWRGITLFKSGQYADAADHYARLDTPEGAFGQGMAHIRNREYRPAIAAFEKALTLQPEFSEAEWNLAVARAILVYVEETREQSDTGEDTGIGADDVVFDNEAQKGADTQKEYSDEEQDGTGFQTAEQWMRSVDTDMGDFLRTRFLQETATGGQP</sequence>
<keyword evidence="6" id="KW-1185">Reference proteome</keyword>
<keyword evidence="3" id="KW-1133">Transmembrane helix</keyword>
<evidence type="ECO:0000256" key="2">
    <source>
        <dbReference type="SAM" id="MobiDB-lite"/>
    </source>
</evidence>
<dbReference type="Pfam" id="PF13519">
    <property type="entry name" value="VWA_2"/>
    <property type="match status" value="1"/>
</dbReference>
<feature type="region of interest" description="Disordered" evidence="2">
    <location>
        <begin position="463"/>
        <end position="485"/>
    </location>
</feature>
<name>A0ABZ2XQ36_9RHOB</name>
<dbReference type="InterPro" id="IPR002035">
    <property type="entry name" value="VWF_A"/>
</dbReference>
<protein>
    <submittedName>
        <fullName evidence="5">VWA domain-containing protein</fullName>
    </submittedName>
</protein>
<dbReference type="SUPFAM" id="SSF48452">
    <property type="entry name" value="TPR-like"/>
    <property type="match status" value="1"/>
</dbReference>
<dbReference type="EMBL" id="CP123584">
    <property type="protein sequence ID" value="WZK87452.1"/>
    <property type="molecule type" value="Genomic_DNA"/>
</dbReference>
<evidence type="ECO:0000313" key="6">
    <source>
        <dbReference type="Proteomes" id="UP001623232"/>
    </source>
</evidence>
<keyword evidence="3" id="KW-0812">Transmembrane</keyword>
<feature type="repeat" description="TPR" evidence="1">
    <location>
        <begin position="385"/>
        <end position="418"/>
    </location>
</feature>
<proteinExistence type="predicted"/>
<organism evidence="5 6">
    <name type="scientific">Aliisedimentitalea scapharcae</name>
    <dbReference type="NCBI Taxonomy" id="1524259"/>
    <lineage>
        <taxon>Bacteria</taxon>
        <taxon>Pseudomonadati</taxon>
        <taxon>Pseudomonadota</taxon>
        <taxon>Alphaproteobacteria</taxon>
        <taxon>Rhodobacterales</taxon>
        <taxon>Roseobacteraceae</taxon>
        <taxon>Aliisedimentitalea</taxon>
    </lineage>
</organism>
<dbReference type="Gene3D" id="3.40.50.410">
    <property type="entry name" value="von Willebrand factor, type A domain"/>
    <property type="match status" value="1"/>
</dbReference>
<evidence type="ECO:0000313" key="5">
    <source>
        <dbReference type="EMBL" id="WZK87452.1"/>
    </source>
</evidence>
<dbReference type="PANTHER" id="PTHR22550">
    <property type="entry name" value="SPORE GERMINATION PROTEIN"/>
    <property type="match status" value="1"/>
</dbReference>